<evidence type="ECO:0000313" key="2">
    <source>
        <dbReference type="Proteomes" id="UP001139179"/>
    </source>
</evidence>
<organism evidence="1 2">
    <name type="scientific">Halalkalibacter oceani</name>
    <dbReference type="NCBI Taxonomy" id="1653776"/>
    <lineage>
        <taxon>Bacteria</taxon>
        <taxon>Bacillati</taxon>
        <taxon>Bacillota</taxon>
        <taxon>Bacilli</taxon>
        <taxon>Bacillales</taxon>
        <taxon>Bacillaceae</taxon>
        <taxon>Halalkalibacter</taxon>
    </lineage>
</organism>
<dbReference type="Pfam" id="PF13046">
    <property type="entry name" value="DUF3906"/>
    <property type="match status" value="1"/>
</dbReference>
<dbReference type="EMBL" id="JAMBOL010000010">
    <property type="protein sequence ID" value="MCM3714911.1"/>
    <property type="molecule type" value="Genomic_DNA"/>
</dbReference>
<evidence type="ECO:0000313" key="1">
    <source>
        <dbReference type="EMBL" id="MCM3714911.1"/>
    </source>
</evidence>
<dbReference type="RefSeq" id="WP_251223678.1">
    <property type="nucleotide sequence ID" value="NZ_JAMBOL010000010.1"/>
</dbReference>
<accession>A0A9X2DPX4</accession>
<keyword evidence="2" id="KW-1185">Reference proteome</keyword>
<reference evidence="1" key="1">
    <citation type="submission" date="2022-05" db="EMBL/GenBank/DDBJ databases">
        <title>Comparative Genomics of Spacecraft Associated Microbes.</title>
        <authorList>
            <person name="Tran M.T."/>
            <person name="Wright A."/>
            <person name="Seuylemezian A."/>
            <person name="Eisen J."/>
            <person name="Coil D."/>
        </authorList>
    </citation>
    <scope>NUCLEOTIDE SEQUENCE</scope>
    <source>
        <strain evidence="1">214.1.1</strain>
    </source>
</reference>
<proteinExistence type="predicted"/>
<gene>
    <name evidence="1" type="ORF">M3202_12555</name>
</gene>
<protein>
    <submittedName>
        <fullName evidence="1">DUF3906 family protein</fullName>
    </submittedName>
</protein>
<dbReference type="AlphaFoldDB" id="A0A9X2DPX4"/>
<sequence>MRYLYKFEVDLAEKSVTVIVAADSEEAAFTAAEQEVEKSFLKLPEIGEITLLEKKPLRKTAAFMV</sequence>
<comment type="caution">
    <text evidence="1">The sequence shown here is derived from an EMBL/GenBank/DDBJ whole genome shotgun (WGS) entry which is preliminary data.</text>
</comment>
<name>A0A9X2DPX4_9BACI</name>
<dbReference type="InterPro" id="IPR024998">
    <property type="entry name" value="DUF3906"/>
</dbReference>
<dbReference type="Proteomes" id="UP001139179">
    <property type="component" value="Unassembled WGS sequence"/>
</dbReference>